<name>A0A1J9QGS6_9EURO</name>
<sequence length="86" mass="9471">MQNDQWEASISRSAYKICAQPLTGSIHVSGRNHELAAICRFLGRLIAERKRVSQDLSNLRDRARVVTGVQPDHAEVIEPSLGGAAF</sequence>
<protein>
    <submittedName>
        <fullName evidence="1">Uncharacterized protein</fullName>
    </submittedName>
</protein>
<evidence type="ECO:0000313" key="2">
    <source>
        <dbReference type="Proteomes" id="UP000242791"/>
    </source>
</evidence>
<proteinExistence type="predicted"/>
<accession>A0A1J9QGS6</accession>
<organism evidence="1 2">
    <name type="scientific">Blastomyces percursus</name>
    <dbReference type="NCBI Taxonomy" id="1658174"/>
    <lineage>
        <taxon>Eukaryota</taxon>
        <taxon>Fungi</taxon>
        <taxon>Dikarya</taxon>
        <taxon>Ascomycota</taxon>
        <taxon>Pezizomycotina</taxon>
        <taxon>Eurotiomycetes</taxon>
        <taxon>Eurotiomycetidae</taxon>
        <taxon>Onygenales</taxon>
        <taxon>Ajellomycetaceae</taxon>
        <taxon>Blastomyces</taxon>
    </lineage>
</organism>
<dbReference type="VEuPathDB" id="FungiDB:ACJ73_01308"/>
<dbReference type="EMBL" id="LGTZ01000115">
    <property type="protein sequence ID" value="OJD27298.1"/>
    <property type="molecule type" value="Genomic_DNA"/>
</dbReference>
<gene>
    <name evidence="1" type="ORF">ACJ73_01308</name>
</gene>
<keyword evidence="2" id="KW-1185">Reference proteome</keyword>
<evidence type="ECO:0000313" key="1">
    <source>
        <dbReference type="EMBL" id="OJD27298.1"/>
    </source>
</evidence>
<dbReference type="AlphaFoldDB" id="A0A1J9QGS6"/>
<reference evidence="1 2" key="1">
    <citation type="submission" date="2015-08" db="EMBL/GenBank/DDBJ databases">
        <title>Emmonsia species relationships and genome sequence.</title>
        <authorList>
            <person name="Cuomo C.A."/>
            <person name="Schwartz I.S."/>
            <person name="Kenyon C."/>
            <person name="De Hoog G.S."/>
            <person name="Govender N.P."/>
            <person name="Botha A."/>
            <person name="Moreno L."/>
            <person name="De Vries M."/>
            <person name="Munoz J.F."/>
            <person name="Stielow J.B."/>
        </authorList>
    </citation>
    <scope>NUCLEOTIDE SEQUENCE [LARGE SCALE GENOMIC DNA]</scope>
    <source>
        <strain evidence="1 2">EI222</strain>
    </source>
</reference>
<dbReference type="Proteomes" id="UP000242791">
    <property type="component" value="Unassembled WGS sequence"/>
</dbReference>
<comment type="caution">
    <text evidence="1">The sequence shown here is derived from an EMBL/GenBank/DDBJ whole genome shotgun (WGS) entry which is preliminary data.</text>
</comment>